<feature type="domain" description="Exoribonuclease phosphorolytic" evidence="7">
    <location>
        <begin position="88"/>
        <end position="152"/>
    </location>
</feature>
<dbReference type="SUPFAM" id="SSF46915">
    <property type="entry name" value="Polynucleotide phosphorylase/guanosine pentaphosphate synthase (PNPase/GPSI), domain 3"/>
    <property type="match status" value="1"/>
</dbReference>
<proteinExistence type="inferred from homology"/>
<keyword evidence="4" id="KW-0548">Nucleotidyltransferase</keyword>
<dbReference type="InterPro" id="IPR001247">
    <property type="entry name" value="ExoRNase_PH_dom1"/>
</dbReference>
<evidence type="ECO:0000256" key="4">
    <source>
        <dbReference type="ARBA" id="ARBA00022695"/>
    </source>
</evidence>
<dbReference type="SUPFAM" id="SSF55666">
    <property type="entry name" value="Ribonuclease PH domain 2-like"/>
    <property type="match status" value="1"/>
</dbReference>
<evidence type="ECO:0000313" key="10">
    <source>
        <dbReference type="Proteomes" id="UP000054359"/>
    </source>
</evidence>
<dbReference type="Gene3D" id="1.10.10.400">
    <property type="entry name" value="Polyribonucleotide nucleotidyltransferase, RNA-binding domain"/>
    <property type="match status" value="1"/>
</dbReference>
<dbReference type="InterPro" id="IPR015847">
    <property type="entry name" value="ExoRNase_PH_dom2"/>
</dbReference>
<dbReference type="GO" id="GO:0000965">
    <property type="term" value="P:mitochondrial RNA 3'-end processing"/>
    <property type="evidence" value="ECO:0007669"/>
    <property type="project" value="TreeGrafter"/>
</dbReference>
<name>A0A087UVH6_STEMI</name>
<dbReference type="InterPro" id="IPR027408">
    <property type="entry name" value="PNPase/RNase_PH_dom_sf"/>
</dbReference>
<dbReference type="SUPFAM" id="SSF54211">
    <property type="entry name" value="Ribosomal protein S5 domain 2-like"/>
    <property type="match status" value="2"/>
</dbReference>
<dbReference type="FunFam" id="3.30.230.70:FF:000001">
    <property type="entry name" value="Polyribonucleotide nucleotidyltransferase"/>
    <property type="match status" value="1"/>
</dbReference>
<dbReference type="Pfam" id="PF01138">
    <property type="entry name" value="RNase_PH"/>
    <property type="match status" value="1"/>
</dbReference>
<dbReference type="Pfam" id="PF03726">
    <property type="entry name" value="PNPase"/>
    <property type="match status" value="1"/>
</dbReference>
<dbReference type="InterPro" id="IPR036345">
    <property type="entry name" value="ExoRNase_PH_dom2_sf"/>
</dbReference>
<dbReference type="GO" id="GO:0000175">
    <property type="term" value="F:3'-5'-RNA exonuclease activity"/>
    <property type="evidence" value="ECO:0007669"/>
    <property type="project" value="TreeGrafter"/>
</dbReference>
<evidence type="ECO:0000256" key="3">
    <source>
        <dbReference type="ARBA" id="ARBA00022679"/>
    </source>
</evidence>
<dbReference type="GO" id="GO:0003723">
    <property type="term" value="F:RNA binding"/>
    <property type="evidence" value="ECO:0007669"/>
    <property type="project" value="UniProtKB-KW"/>
</dbReference>
<evidence type="ECO:0000256" key="2">
    <source>
        <dbReference type="ARBA" id="ARBA00012416"/>
    </source>
</evidence>
<dbReference type="GO" id="GO:0005829">
    <property type="term" value="C:cytosol"/>
    <property type="evidence" value="ECO:0007669"/>
    <property type="project" value="TreeGrafter"/>
</dbReference>
<dbReference type="STRING" id="407821.A0A087UVH6"/>
<keyword evidence="3 9" id="KW-0808">Transferase</keyword>
<dbReference type="AlphaFoldDB" id="A0A087UVH6"/>
<keyword evidence="10" id="KW-1185">Reference proteome</keyword>
<dbReference type="Gene3D" id="3.30.230.70">
    <property type="entry name" value="GHMP Kinase, N-terminal domain"/>
    <property type="match status" value="2"/>
</dbReference>
<dbReference type="Proteomes" id="UP000054359">
    <property type="component" value="Unassembled WGS sequence"/>
</dbReference>
<dbReference type="InterPro" id="IPR020568">
    <property type="entry name" value="Ribosomal_Su5_D2-typ_SF"/>
</dbReference>
<keyword evidence="5" id="KW-0694">RNA-binding</keyword>
<dbReference type="OrthoDB" id="437922at2759"/>
<evidence type="ECO:0000259" key="7">
    <source>
        <dbReference type="Pfam" id="PF03725"/>
    </source>
</evidence>
<evidence type="ECO:0000256" key="1">
    <source>
        <dbReference type="ARBA" id="ARBA00007404"/>
    </source>
</evidence>
<dbReference type="GO" id="GO:0000958">
    <property type="term" value="P:mitochondrial mRNA catabolic process"/>
    <property type="evidence" value="ECO:0007669"/>
    <property type="project" value="TreeGrafter"/>
</dbReference>
<evidence type="ECO:0000256" key="5">
    <source>
        <dbReference type="ARBA" id="ARBA00022884"/>
    </source>
</evidence>
<dbReference type="InterPro" id="IPR036456">
    <property type="entry name" value="PNPase_PH_RNA-bd_sf"/>
</dbReference>
<evidence type="ECO:0000313" key="9">
    <source>
        <dbReference type="EMBL" id="KFM81365.1"/>
    </source>
</evidence>
<dbReference type="PANTHER" id="PTHR11252">
    <property type="entry name" value="POLYRIBONUCLEOTIDE NUCLEOTIDYLTRANSFERASE"/>
    <property type="match status" value="1"/>
</dbReference>
<sequence>MVDYRQKAAAAGRIPTNYLRRELGPTEKEILTSRVIDRSVRPLFPKGFACETQLSCNLLAVDGINDPDIVSINAASAALAVSDIPWNGPIGAVRVGFIDGEVIMNPTRKEIINSSLNLVVASTEHNNVVMLEASADNILQQDFMKALKAGVKETQRIIQVIKELQKKYGKPKRILENLPEPSAEVMESAKLLCETKITEVLTDTNFDKVSRDQALDVVRQEATEKVIENHPDCDPSHIHEAVNSTIKTIFRNLILDTNKRCDGRGLTDLRDISCAVDIYKPLHGSSLFQRGQTQVFCTVAFDSLDSALRSDPITVLTGFLLMQLMKLGELVLMVVGS</sequence>
<feature type="domain" description="Exoribonuclease phosphorolytic" evidence="6">
    <location>
        <begin position="2"/>
        <end position="85"/>
    </location>
</feature>
<dbReference type="InterPro" id="IPR015848">
    <property type="entry name" value="PNPase_PH_RNA-bd_bac/org-type"/>
</dbReference>
<reference evidence="9 10" key="1">
    <citation type="submission" date="2013-11" db="EMBL/GenBank/DDBJ databases">
        <title>Genome sequencing of Stegodyphus mimosarum.</title>
        <authorList>
            <person name="Bechsgaard J."/>
        </authorList>
    </citation>
    <scope>NUCLEOTIDE SEQUENCE [LARGE SCALE GENOMIC DNA]</scope>
</reference>
<dbReference type="GO" id="GO:0005739">
    <property type="term" value="C:mitochondrion"/>
    <property type="evidence" value="ECO:0007669"/>
    <property type="project" value="TreeGrafter"/>
</dbReference>
<dbReference type="EMBL" id="KK121844">
    <property type="protein sequence ID" value="KFM81365.1"/>
    <property type="molecule type" value="Genomic_DNA"/>
</dbReference>
<dbReference type="Pfam" id="PF03725">
    <property type="entry name" value="RNase_PH_C"/>
    <property type="match status" value="1"/>
</dbReference>
<protein>
    <recommendedName>
        <fullName evidence="2">polyribonucleotide nucleotidyltransferase</fullName>
        <ecNumber evidence="2">2.7.7.8</ecNumber>
    </recommendedName>
</protein>
<dbReference type="GO" id="GO:0004654">
    <property type="term" value="F:polyribonucleotide nucleotidyltransferase activity"/>
    <property type="evidence" value="ECO:0007669"/>
    <property type="project" value="UniProtKB-EC"/>
</dbReference>
<accession>A0A087UVH6</accession>
<comment type="similarity">
    <text evidence="1">Belongs to the polyribonucleotide nucleotidyltransferase family.</text>
</comment>
<dbReference type="OMA" id="ENDPTIM"/>
<dbReference type="EC" id="2.7.7.8" evidence="2"/>
<evidence type="ECO:0000259" key="8">
    <source>
        <dbReference type="Pfam" id="PF03726"/>
    </source>
</evidence>
<evidence type="ECO:0000259" key="6">
    <source>
        <dbReference type="Pfam" id="PF01138"/>
    </source>
</evidence>
<organism evidence="9 10">
    <name type="scientific">Stegodyphus mimosarum</name>
    <name type="common">African social velvet spider</name>
    <dbReference type="NCBI Taxonomy" id="407821"/>
    <lineage>
        <taxon>Eukaryota</taxon>
        <taxon>Metazoa</taxon>
        <taxon>Ecdysozoa</taxon>
        <taxon>Arthropoda</taxon>
        <taxon>Chelicerata</taxon>
        <taxon>Arachnida</taxon>
        <taxon>Araneae</taxon>
        <taxon>Araneomorphae</taxon>
        <taxon>Entelegynae</taxon>
        <taxon>Eresoidea</taxon>
        <taxon>Eresidae</taxon>
        <taxon>Stegodyphus</taxon>
    </lineage>
</organism>
<dbReference type="InterPro" id="IPR012162">
    <property type="entry name" value="PNPase"/>
</dbReference>
<dbReference type="PANTHER" id="PTHR11252:SF0">
    <property type="entry name" value="POLYRIBONUCLEOTIDE NUCLEOTIDYLTRANSFERASE 1, MITOCHONDRIAL"/>
    <property type="match status" value="1"/>
</dbReference>
<feature type="non-terminal residue" evidence="9">
    <location>
        <position position="337"/>
    </location>
</feature>
<gene>
    <name evidence="9" type="ORF">X975_13259</name>
</gene>
<feature type="domain" description="Polyribonucleotide nucleotidyltransferase RNA-binding" evidence="8">
    <location>
        <begin position="187"/>
        <end position="264"/>
    </location>
</feature>